<name>A0A834XCF4_9FABA</name>
<dbReference type="EMBL" id="JAAIUW010000002">
    <property type="protein sequence ID" value="KAF7842484.1"/>
    <property type="molecule type" value="Genomic_DNA"/>
</dbReference>
<comment type="caution">
    <text evidence="1">The sequence shown here is derived from an EMBL/GenBank/DDBJ whole genome shotgun (WGS) entry which is preliminary data.</text>
</comment>
<reference evidence="1" key="1">
    <citation type="submission" date="2020-09" db="EMBL/GenBank/DDBJ databases">
        <title>Genome-Enabled Discovery of Anthraquinone Biosynthesis in Senna tora.</title>
        <authorList>
            <person name="Kang S.-H."/>
            <person name="Pandey R.P."/>
            <person name="Lee C.-M."/>
            <person name="Sim J.-S."/>
            <person name="Jeong J.-T."/>
            <person name="Choi B.-S."/>
            <person name="Jung M."/>
            <person name="Ginzburg D."/>
            <person name="Zhao K."/>
            <person name="Won S.Y."/>
            <person name="Oh T.-J."/>
            <person name="Yu Y."/>
            <person name="Kim N.-H."/>
            <person name="Lee O.R."/>
            <person name="Lee T.-H."/>
            <person name="Bashyal P."/>
            <person name="Kim T.-S."/>
            <person name="Lee W.-H."/>
            <person name="Kawkins C."/>
            <person name="Kim C.-K."/>
            <person name="Kim J.S."/>
            <person name="Ahn B.O."/>
            <person name="Rhee S.Y."/>
            <person name="Sohng J.K."/>
        </authorList>
    </citation>
    <scope>NUCLEOTIDE SEQUENCE</scope>
    <source>
        <tissue evidence="1">Leaf</tissue>
    </source>
</reference>
<dbReference type="AlphaFoldDB" id="A0A834XCF4"/>
<proteinExistence type="predicted"/>
<evidence type="ECO:0000313" key="1">
    <source>
        <dbReference type="EMBL" id="KAF7842484.1"/>
    </source>
</evidence>
<keyword evidence="2" id="KW-1185">Reference proteome</keyword>
<sequence length="116" mass="13326">MKPSRIEIETLRLRLVDTGIEIKGGIAQFAVLSKKHDFRRLCDDLRRHDPPASLRRHRPRVPADLLEAERFEARRQSSDLVLDFFDLADSGSVVFRVSLGVISEDVVGMKLLDEEW</sequence>
<protein>
    <submittedName>
        <fullName evidence="1">Uncharacterized protein</fullName>
    </submittedName>
</protein>
<accession>A0A834XCF4</accession>
<evidence type="ECO:0000313" key="2">
    <source>
        <dbReference type="Proteomes" id="UP000634136"/>
    </source>
</evidence>
<dbReference type="Proteomes" id="UP000634136">
    <property type="component" value="Unassembled WGS sequence"/>
</dbReference>
<organism evidence="1 2">
    <name type="scientific">Senna tora</name>
    <dbReference type="NCBI Taxonomy" id="362788"/>
    <lineage>
        <taxon>Eukaryota</taxon>
        <taxon>Viridiplantae</taxon>
        <taxon>Streptophyta</taxon>
        <taxon>Embryophyta</taxon>
        <taxon>Tracheophyta</taxon>
        <taxon>Spermatophyta</taxon>
        <taxon>Magnoliopsida</taxon>
        <taxon>eudicotyledons</taxon>
        <taxon>Gunneridae</taxon>
        <taxon>Pentapetalae</taxon>
        <taxon>rosids</taxon>
        <taxon>fabids</taxon>
        <taxon>Fabales</taxon>
        <taxon>Fabaceae</taxon>
        <taxon>Caesalpinioideae</taxon>
        <taxon>Cassia clade</taxon>
        <taxon>Senna</taxon>
    </lineage>
</organism>
<gene>
    <name evidence="1" type="ORF">G2W53_004782</name>
</gene>